<feature type="compositionally biased region" description="Basic residues" evidence="1">
    <location>
        <begin position="62"/>
        <end position="74"/>
    </location>
</feature>
<evidence type="ECO:0000313" key="2">
    <source>
        <dbReference type="EMBL" id="KAL3284038.1"/>
    </source>
</evidence>
<evidence type="ECO:0000313" key="3">
    <source>
        <dbReference type="Proteomes" id="UP001516400"/>
    </source>
</evidence>
<feature type="compositionally biased region" description="Polar residues" evidence="1">
    <location>
        <begin position="118"/>
        <end position="134"/>
    </location>
</feature>
<gene>
    <name evidence="2" type="ORF">HHI36_018208</name>
</gene>
<dbReference type="EMBL" id="JABFTP020000165">
    <property type="protein sequence ID" value="KAL3284038.1"/>
    <property type="molecule type" value="Genomic_DNA"/>
</dbReference>
<keyword evidence="3" id="KW-1185">Reference proteome</keyword>
<dbReference type="Proteomes" id="UP001516400">
    <property type="component" value="Unassembled WGS sequence"/>
</dbReference>
<evidence type="ECO:0000256" key="1">
    <source>
        <dbReference type="SAM" id="MobiDB-lite"/>
    </source>
</evidence>
<reference evidence="2 3" key="1">
    <citation type="journal article" date="2021" name="BMC Biol.">
        <title>Horizontally acquired antibacterial genes associated with adaptive radiation of ladybird beetles.</title>
        <authorList>
            <person name="Li H.S."/>
            <person name="Tang X.F."/>
            <person name="Huang Y.H."/>
            <person name="Xu Z.Y."/>
            <person name="Chen M.L."/>
            <person name="Du X.Y."/>
            <person name="Qiu B.Y."/>
            <person name="Chen P.T."/>
            <person name="Zhang W."/>
            <person name="Slipinski A."/>
            <person name="Escalona H.E."/>
            <person name="Waterhouse R.M."/>
            <person name="Zwick A."/>
            <person name="Pang H."/>
        </authorList>
    </citation>
    <scope>NUCLEOTIDE SEQUENCE [LARGE SCALE GENOMIC DNA]</scope>
    <source>
        <strain evidence="2">SYSU2018</strain>
    </source>
</reference>
<organism evidence="2 3">
    <name type="scientific">Cryptolaemus montrouzieri</name>
    <dbReference type="NCBI Taxonomy" id="559131"/>
    <lineage>
        <taxon>Eukaryota</taxon>
        <taxon>Metazoa</taxon>
        <taxon>Ecdysozoa</taxon>
        <taxon>Arthropoda</taxon>
        <taxon>Hexapoda</taxon>
        <taxon>Insecta</taxon>
        <taxon>Pterygota</taxon>
        <taxon>Neoptera</taxon>
        <taxon>Endopterygota</taxon>
        <taxon>Coleoptera</taxon>
        <taxon>Polyphaga</taxon>
        <taxon>Cucujiformia</taxon>
        <taxon>Coccinelloidea</taxon>
        <taxon>Coccinellidae</taxon>
        <taxon>Scymninae</taxon>
        <taxon>Scymnini</taxon>
        <taxon>Cryptolaemus</taxon>
    </lineage>
</organism>
<proteinExistence type="predicted"/>
<sequence>MEWYARIYRLGIHCNFQDRLIGILKNKFVTGLLTGQIFDRICEEKERKSLEDLKKIAAHKEGAKKREKKIHYNHRTSSSSSNRNRAQTQPPRNFQRTKEKSRWNAQLAQYPKMHQVRFPSTKSKQTSEWRCQIP</sequence>
<feature type="region of interest" description="Disordered" evidence="1">
    <location>
        <begin position="60"/>
        <end position="134"/>
    </location>
</feature>
<comment type="caution">
    <text evidence="2">The sequence shown here is derived from an EMBL/GenBank/DDBJ whole genome shotgun (WGS) entry which is preliminary data.</text>
</comment>
<dbReference type="AlphaFoldDB" id="A0ABD2NZA3"/>
<accession>A0ABD2NZA3</accession>
<protein>
    <submittedName>
        <fullName evidence="2">Uncharacterized protein</fullName>
    </submittedName>
</protein>
<name>A0ABD2NZA3_9CUCU</name>